<accession>A0ABT0ZJL6</accession>
<keyword evidence="5" id="KW-0808">Transferase</keyword>
<keyword evidence="6" id="KW-1185">Reference proteome</keyword>
<organism evidence="5 6">
    <name type="scientific">Streptomyces macrolidinus</name>
    <dbReference type="NCBI Taxonomy" id="2952607"/>
    <lineage>
        <taxon>Bacteria</taxon>
        <taxon>Bacillati</taxon>
        <taxon>Actinomycetota</taxon>
        <taxon>Actinomycetes</taxon>
        <taxon>Kitasatosporales</taxon>
        <taxon>Streptomycetaceae</taxon>
        <taxon>Streptomyces</taxon>
    </lineage>
</organism>
<dbReference type="Gene3D" id="1.25.40.10">
    <property type="entry name" value="Tetratricopeptide repeat domain"/>
    <property type="match status" value="1"/>
</dbReference>
<dbReference type="PROSITE" id="PS00107">
    <property type="entry name" value="PROTEIN_KINASE_ATP"/>
    <property type="match status" value="1"/>
</dbReference>
<dbReference type="PANTHER" id="PTHR44329">
    <property type="entry name" value="SERINE/THREONINE-PROTEIN KINASE TNNI3K-RELATED"/>
    <property type="match status" value="1"/>
</dbReference>
<gene>
    <name evidence="5" type="ORF">NGF19_23530</name>
</gene>
<protein>
    <submittedName>
        <fullName evidence="5">Protein kinase</fullName>
    </submittedName>
</protein>
<dbReference type="RefSeq" id="WP_252427257.1">
    <property type="nucleotide sequence ID" value="NZ_JAMWMR010000024.1"/>
</dbReference>
<comment type="caution">
    <text evidence="5">The sequence shown here is derived from an EMBL/GenBank/DDBJ whole genome shotgun (WGS) entry which is preliminary data.</text>
</comment>
<dbReference type="Proteomes" id="UP001523219">
    <property type="component" value="Unassembled WGS sequence"/>
</dbReference>
<dbReference type="InterPro" id="IPR000719">
    <property type="entry name" value="Prot_kinase_dom"/>
</dbReference>
<keyword evidence="1 3" id="KW-0547">Nucleotide-binding</keyword>
<dbReference type="InterPro" id="IPR011009">
    <property type="entry name" value="Kinase-like_dom_sf"/>
</dbReference>
<evidence type="ECO:0000256" key="1">
    <source>
        <dbReference type="ARBA" id="ARBA00022741"/>
    </source>
</evidence>
<dbReference type="InterPro" id="IPR051681">
    <property type="entry name" value="Ser/Thr_Kinases-Pseudokinases"/>
</dbReference>
<dbReference type="InterPro" id="IPR008271">
    <property type="entry name" value="Ser/Thr_kinase_AS"/>
</dbReference>
<dbReference type="InterPro" id="IPR017441">
    <property type="entry name" value="Protein_kinase_ATP_BS"/>
</dbReference>
<evidence type="ECO:0000313" key="5">
    <source>
        <dbReference type="EMBL" id="MCN9243722.1"/>
    </source>
</evidence>
<dbReference type="PROSITE" id="PS00108">
    <property type="entry name" value="PROTEIN_KINASE_ST"/>
    <property type="match status" value="1"/>
</dbReference>
<dbReference type="SUPFAM" id="SSF48452">
    <property type="entry name" value="TPR-like"/>
    <property type="match status" value="1"/>
</dbReference>
<dbReference type="GO" id="GO:0016301">
    <property type="term" value="F:kinase activity"/>
    <property type="evidence" value="ECO:0007669"/>
    <property type="project" value="UniProtKB-KW"/>
</dbReference>
<evidence type="ECO:0000313" key="6">
    <source>
        <dbReference type="Proteomes" id="UP001523219"/>
    </source>
</evidence>
<keyword evidence="2 3" id="KW-0067">ATP-binding</keyword>
<name>A0ABT0ZJL6_9ACTN</name>
<evidence type="ECO:0000256" key="2">
    <source>
        <dbReference type="ARBA" id="ARBA00022840"/>
    </source>
</evidence>
<dbReference type="Gene3D" id="3.30.200.20">
    <property type="entry name" value="Phosphorylase Kinase, domain 1"/>
    <property type="match status" value="1"/>
</dbReference>
<feature type="binding site" evidence="3">
    <location>
        <position position="533"/>
    </location>
    <ligand>
        <name>ATP</name>
        <dbReference type="ChEBI" id="CHEBI:30616"/>
    </ligand>
</feature>
<reference evidence="5 6" key="1">
    <citation type="submission" date="2022-05" db="EMBL/GenBank/DDBJ databases">
        <title>Streptomyces sp. nov. RY43-2 isolated from soil of a peat swamp forest.</title>
        <authorList>
            <person name="Kanchanasin P."/>
            <person name="Tanasupawat S."/>
            <person name="Phongsopitanun W."/>
        </authorList>
    </citation>
    <scope>NUCLEOTIDE SEQUENCE [LARGE SCALE GENOMIC DNA]</scope>
    <source>
        <strain evidence="5 6">RY43-2</strain>
    </source>
</reference>
<dbReference type="EMBL" id="JAMWMR010000024">
    <property type="protein sequence ID" value="MCN9243722.1"/>
    <property type="molecule type" value="Genomic_DNA"/>
</dbReference>
<feature type="domain" description="Protein kinase" evidence="4">
    <location>
        <begin position="505"/>
        <end position="765"/>
    </location>
</feature>
<proteinExistence type="predicted"/>
<dbReference type="Gene3D" id="1.10.510.10">
    <property type="entry name" value="Transferase(Phosphotransferase) domain 1"/>
    <property type="match status" value="1"/>
</dbReference>
<dbReference type="SUPFAM" id="SSF56112">
    <property type="entry name" value="Protein kinase-like (PK-like)"/>
    <property type="match status" value="1"/>
</dbReference>
<keyword evidence="5" id="KW-0418">Kinase</keyword>
<dbReference type="SMART" id="SM00220">
    <property type="entry name" value="S_TKc"/>
    <property type="match status" value="1"/>
</dbReference>
<dbReference type="Pfam" id="PF00069">
    <property type="entry name" value="Pkinase"/>
    <property type="match status" value="1"/>
</dbReference>
<dbReference type="CDD" id="cd14014">
    <property type="entry name" value="STKc_PknB_like"/>
    <property type="match status" value="1"/>
</dbReference>
<dbReference type="PROSITE" id="PS50011">
    <property type="entry name" value="PROTEIN_KINASE_DOM"/>
    <property type="match status" value="1"/>
</dbReference>
<dbReference type="InterPro" id="IPR011990">
    <property type="entry name" value="TPR-like_helical_dom_sf"/>
</dbReference>
<evidence type="ECO:0000256" key="3">
    <source>
        <dbReference type="PROSITE-ProRule" id="PRU10141"/>
    </source>
</evidence>
<sequence length="806" mass="87143">MGWFGKRRGAGSDTGAVPRQEFVASLREGSRAAELTGHQYGAQQAAERYAELVARAKRVLGPQDIDTLALRHQLAHWTGESGQPEVAVRLFTQLMADRERLQGPRHQDTELARHQLAHWHGRSGRSEEAVRRYEAMRRSAEREGRTEKALTLLCEVGYWQQMSGDNAAALRAFSGMLRTAQQELGPGHQLVTVARQRYAEVSGGLPFGNEGGDEGLRDLLATAAAVEASGDFPRAGRMYGEIAARCEHLYGAGSSRTLSARVAQAKTAVSAKDFTTAVDCFGKVLACMELQGQGPGSPEYDILRGQRDELAKMAGRTVLRMAERTATLLGEVVQAAPTAACAVLAREPGASHATCLTVVNDGADDLTWRAWTEERWAAVLRDLSRQGYEATALCFARDDLRPTPEEVSVCEQLGVSGVYVSRLSEENVRIDAYVFRKGEPEAIRVVVVQDERRAMGQQDARKRVSAEADGRVAWHGQAAAIGTWREMKRARPAAGVDRPPAFGPYEVLERVGEGGFGRVYLCQDTDGLMVAVKTLHAHLAAAPPIKQGFAHEVRAAQRVDGRFTVPVIAADTDGSTPWMAVPYVAAPSLQELADCCGQLDVDLVRTLGAGIAVALSAIHAEGIVHLDLKPANVLLTEDGPRVIDFGIAQIARLTEPRRGFAGTYAYASPEQLREQRTFTPASDVFSLGTVLARLALGRSPWGRDTPSVVANIRAGRPELAGLPGDFVEVIRSCLHLDPEQRPTAGEVAEALVPGAGEGRIDRPPLSERARALVTEHTTMPATRHYTTLACTRAQGTNGPTWSACSQ</sequence>
<evidence type="ECO:0000259" key="4">
    <source>
        <dbReference type="PROSITE" id="PS50011"/>
    </source>
</evidence>